<keyword evidence="9" id="KW-1185">Reference proteome</keyword>
<gene>
    <name evidence="8" type="ORF">J0X19_16775</name>
</gene>
<dbReference type="Pfam" id="PF14322">
    <property type="entry name" value="SusD-like_3"/>
    <property type="match status" value="1"/>
</dbReference>
<evidence type="ECO:0000313" key="8">
    <source>
        <dbReference type="EMBL" id="MBO0359616.1"/>
    </source>
</evidence>
<dbReference type="GO" id="GO:0009279">
    <property type="term" value="C:cell outer membrane"/>
    <property type="evidence" value="ECO:0007669"/>
    <property type="project" value="UniProtKB-SubCell"/>
</dbReference>
<evidence type="ECO:0000256" key="5">
    <source>
        <dbReference type="ARBA" id="ARBA00023237"/>
    </source>
</evidence>
<comment type="similarity">
    <text evidence="2">Belongs to the SusD family.</text>
</comment>
<dbReference type="PROSITE" id="PS51257">
    <property type="entry name" value="PROKAR_LIPOPROTEIN"/>
    <property type="match status" value="1"/>
</dbReference>
<dbReference type="EMBL" id="JAFLQZ010000012">
    <property type="protein sequence ID" value="MBO0359616.1"/>
    <property type="molecule type" value="Genomic_DNA"/>
</dbReference>
<evidence type="ECO:0000259" key="7">
    <source>
        <dbReference type="Pfam" id="PF14322"/>
    </source>
</evidence>
<feature type="domain" description="RagB/SusD" evidence="6">
    <location>
        <begin position="310"/>
        <end position="492"/>
    </location>
</feature>
<evidence type="ECO:0000259" key="6">
    <source>
        <dbReference type="Pfam" id="PF07980"/>
    </source>
</evidence>
<dbReference type="CDD" id="cd08977">
    <property type="entry name" value="SusD"/>
    <property type="match status" value="1"/>
</dbReference>
<dbReference type="RefSeq" id="WP_206985575.1">
    <property type="nucleotide sequence ID" value="NZ_JAFLQZ010000012.1"/>
</dbReference>
<dbReference type="SUPFAM" id="SSF48452">
    <property type="entry name" value="TPR-like"/>
    <property type="match status" value="1"/>
</dbReference>
<protein>
    <submittedName>
        <fullName evidence="8">RagB/SusD family nutrient uptake outer membrane protein</fullName>
    </submittedName>
</protein>
<proteinExistence type="inferred from homology"/>
<evidence type="ECO:0000256" key="1">
    <source>
        <dbReference type="ARBA" id="ARBA00004442"/>
    </source>
</evidence>
<sequence>MKKIFIPVFALSLMMSGCDILDKQPLSSIAPENFFKSADDAEAGLTAAYDALQGTGLYSQDLVVVGEMPSDNCTSANGDVINLENITWNSSTSQVYNVYRDSYIGINRANAVLKYVPAIAMPEARRNQILGEARFLRALHFFNLVKLYGGVPLRLEPTENASAEVLNLPRATADDVYNQVVLDLTTAEPLVATSNSTRVTQRAVNALLSRVYLYQRQWSLAQAAAAKALAGGATLATSFKSLFPADNKAESIFEVQNSGSADGNNILPDLLLPSPPATYSFPKFNIPTLFRPAATAQSTDLTAVVDTINDRRWSYQGTTNAGRDHGSYVDGGRGTGNDDGPFVYKWPGSPNSFNSPDNTYVLRLGEVYLNYAEAANEQSGPSADVLSRLNAIRQRAGLAALTAASPQYASKQAMRQEIDRQRRLELAFEGERWYDLLRYARHEQADPTADHATTALDIIRQKRPTADVNYLLFPIPLNELNNNPQVTQNPGY</sequence>
<feature type="domain" description="SusD-like N-terminal" evidence="7">
    <location>
        <begin position="21"/>
        <end position="213"/>
    </location>
</feature>
<evidence type="ECO:0000256" key="2">
    <source>
        <dbReference type="ARBA" id="ARBA00006275"/>
    </source>
</evidence>
<comment type="subcellular location">
    <subcellularLocation>
        <location evidence="1">Cell outer membrane</location>
    </subcellularLocation>
</comment>
<keyword evidence="5" id="KW-0998">Cell outer membrane</keyword>
<dbReference type="AlphaFoldDB" id="A0A939EYV5"/>
<dbReference type="Pfam" id="PF07980">
    <property type="entry name" value="SusD_RagB"/>
    <property type="match status" value="1"/>
</dbReference>
<dbReference type="Proteomes" id="UP000664144">
    <property type="component" value="Unassembled WGS sequence"/>
</dbReference>
<dbReference type="InterPro" id="IPR011990">
    <property type="entry name" value="TPR-like_helical_dom_sf"/>
</dbReference>
<comment type="caution">
    <text evidence="8">The sequence shown here is derived from an EMBL/GenBank/DDBJ whole genome shotgun (WGS) entry which is preliminary data.</text>
</comment>
<evidence type="ECO:0000256" key="3">
    <source>
        <dbReference type="ARBA" id="ARBA00022729"/>
    </source>
</evidence>
<keyword evidence="4" id="KW-0472">Membrane</keyword>
<evidence type="ECO:0000313" key="9">
    <source>
        <dbReference type="Proteomes" id="UP000664144"/>
    </source>
</evidence>
<reference evidence="8" key="1">
    <citation type="submission" date="2021-03" db="EMBL/GenBank/DDBJ databases">
        <authorList>
            <person name="Kim M.K."/>
        </authorList>
    </citation>
    <scope>NUCLEOTIDE SEQUENCE</scope>
    <source>
        <strain evidence="8">BT186</strain>
    </source>
</reference>
<dbReference type="InterPro" id="IPR012944">
    <property type="entry name" value="SusD_RagB_dom"/>
</dbReference>
<name>A0A939EYV5_9BACT</name>
<keyword evidence="3" id="KW-0732">Signal</keyword>
<dbReference type="Gene3D" id="1.25.40.390">
    <property type="match status" value="1"/>
</dbReference>
<organism evidence="8 9">
    <name type="scientific">Hymenobacter telluris</name>
    <dbReference type="NCBI Taxonomy" id="2816474"/>
    <lineage>
        <taxon>Bacteria</taxon>
        <taxon>Pseudomonadati</taxon>
        <taxon>Bacteroidota</taxon>
        <taxon>Cytophagia</taxon>
        <taxon>Cytophagales</taxon>
        <taxon>Hymenobacteraceae</taxon>
        <taxon>Hymenobacter</taxon>
    </lineage>
</organism>
<accession>A0A939EYV5</accession>
<dbReference type="InterPro" id="IPR033985">
    <property type="entry name" value="SusD-like_N"/>
</dbReference>
<evidence type="ECO:0000256" key="4">
    <source>
        <dbReference type="ARBA" id="ARBA00023136"/>
    </source>
</evidence>